<keyword evidence="7" id="KW-1185">Reference proteome</keyword>
<dbReference type="Gene3D" id="1.10.1740.10">
    <property type="match status" value="1"/>
</dbReference>
<dbReference type="PRINTS" id="PR00046">
    <property type="entry name" value="SIGMA70FCT"/>
</dbReference>
<keyword evidence="4" id="KW-0804">Transcription</keyword>
<dbReference type="GO" id="GO:0003677">
    <property type="term" value="F:DNA binding"/>
    <property type="evidence" value="ECO:0007669"/>
    <property type="project" value="UniProtKB-KW"/>
</dbReference>
<dbReference type="InterPro" id="IPR007630">
    <property type="entry name" value="RNA_pol_sigma70_r4"/>
</dbReference>
<feature type="domain" description="RNA polymerase sigma-70" evidence="5">
    <location>
        <begin position="203"/>
        <end position="229"/>
    </location>
</feature>
<organism evidence="6 7">
    <name type="scientific">Aquicella siphonis</name>
    <dbReference type="NCBI Taxonomy" id="254247"/>
    <lineage>
        <taxon>Bacteria</taxon>
        <taxon>Pseudomonadati</taxon>
        <taxon>Pseudomonadota</taxon>
        <taxon>Gammaproteobacteria</taxon>
        <taxon>Legionellales</taxon>
        <taxon>Coxiellaceae</taxon>
        <taxon>Aquicella</taxon>
    </lineage>
</organism>
<protein>
    <submittedName>
        <fullName evidence="6">RNA polymerase sigma factor FliA</fullName>
    </submittedName>
</protein>
<dbReference type="OrthoDB" id="9799825at2"/>
<sequence length="238" mass="27507">MQGIEIYEENSDRLMLEQFILEHRSLVKKISLHIKKRLPSHIELDDILQAGFVGLLEARKQYKPDMGTAFDSYASIRIRGAIIDSLRKNSWGTRETMRNMRRITEAISRIEQRGQKQATSEEIAAELGISMDEHVLICQQISINNIVSIDMLDDENLLASDEDDNPSVITQKENIIQHIKDILHTLPEREQLVLSLYYIEELTFKQIGEVLELTEARICQLHSQAISKIKVKLDRDRL</sequence>
<dbReference type="SUPFAM" id="SSF88946">
    <property type="entry name" value="Sigma2 domain of RNA polymerase sigma factors"/>
    <property type="match status" value="1"/>
</dbReference>
<dbReference type="NCBIfam" id="TIGR02937">
    <property type="entry name" value="sigma70-ECF"/>
    <property type="match status" value="1"/>
</dbReference>
<dbReference type="InterPro" id="IPR013325">
    <property type="entry name" value="RNA_pol_sigma_r2"/>
</dbReference>
<keyword evidence="1" id="KW-0805">Transcription regulation</keyword>
<gene>
    <name evidence="6" type="primary">fliA</name>
    <name evidence="6" type="ORF">AQUSIP_24450</name>
</gene>
<dbReference type="NCBIfam" id="NF005413">
    <property type="entry name" value="PRK06986.1"/>
    <property type="match status" value="1"/>
</dbReference>
<evidence type="ECO:0000256" key="3">
    <source>
        <dbReference type="ARBA" id="ARBA00023125"/>
    </source>
</evidence>
<dbReference type="GO" id="GO:0003899">
    <property type="term" value="F:DNA-directed RNA polymerase activity"/>
    <property type="evidence" value="ECO:0007669"/>
    <property type="project" value="InterPro"/>
</dbReference>
<dbReference type="Gene3D" id="1.20.140.160">
    <property type="match status" value="1"/>
</dbReference>
<dbReference type="PANTHER" id="PTHR30385:SF7">
    <property type="entry name" value="RNA POLYMERASE SIGMA FACTOR FLIA"/>
    <property type="match status" value="1"/>
</dbReference>
<dbReference type="KEGG" id="asip:AQUSIP_24450"/>
<dbReference type="AlphaFoldDB" id="A0A5E4PKN9"/>
<evidence type="ECO:0000313" key="6">
    <source>
        <dbReference type="EMBL" id="VVC77118.1"/>
    </source>
</evidence>
<keyword evidence="2" id="KW-0731">Sigma factor</keyword>
<dbReference type="InterPro" id="IPR000943">
    <property type="entry name" value="RNA_pol_sigma70"/>
</dbReference>
<dbReference type="Pfam" id="PF04545">
    <property type="entry name" value="Sigma70_r4"/>
    <property type="match status" value="1"/>
</dbReference>
<dbReference type="GO" id="GO:0006352">
    <property type="term" value="P:DNA-templated transcription initiation"/>
    <property type="evidence" value="ECO:0007669"/>
    <property type="project" value="InterPro"/>
</dbReference>
<dbReference type="PROSITE" id="PS00716">
    <property type="entry name" value="SIGMA70_2"/>
    <property type="match status" value="1"/>
</dbReference>
<dbReference type="Pfam" id="PF04542">
    <property type="entry name" value="Sigma70_r2"/>
    <property type="match status" value="1"/>
</dbReference>
<dbReference type="GO" id="GO:0016987">
    <property type="term" value="F:sigma factor activity"/>
    <property type="evidence" value="ECO:0007669"/>
    <property type="project" value="UniProtKB-KW"/>
</dbReference>
<dbReference type="Proteomes" id="UP000324194">
    <property type="component" value="Chromosome 2"/>
</dbReference>
<dbReference type="EMBL" id="LR699120">
    <property type="protein sequence ID" value="VVC77118.1"/>
    <property type="molecule type" value="Genomic_DNA"/>
</dbReference>
<dbReference type="Pfam" id="PF04539">
    <property type="entry name" value="Sigma70_r3"/>
    <property type="match status" value="1"/>
</dbReference>
<accession>A0A5E4PKN9</accession>
<evidence type="ECO:0000256" key="2">
    <source>
        <dbReference type="ARBA" id="ARBA00023082"/>
    </source>
</evidence>
<evidence type="ECO:0000313" key="7">
    <source>
        <dbReference type="Proteomes" id="UP000324194"/>
    </source>
</evidence>
<dbReference type="InterPro" id="IPR007624">
    <property type="entry name" value="RNA_pol_sigma70_r3"/>
</dbReference>
<dbReference type="InterPro" id="IPR007627">
    <property type="entry name" value="RNA_pol_sigma70_r2"/>
</dbReference>
<evidence type="ECO:0000259" key="5">
    <source>
        <dbReference type="PROSITE" id="PS00716"/>
    </source>
</evidence>
<dbReference type="RefSeq" id="WP_148340514.1">
    <property type="nucleotide sequence ID" value="NZ_LR699120.1"/>
</dbReference>
<dbReference type="InterPro" id="IPR012845">
    <property type="entry name" value="RNA_pol_sigma_FliA_WhiG"/>
</dbReference>
<evidence type="ECO:0000256" key="4">
    <source>
        <dbReference type="ARBA" id="ARBA00023163"/>
    </source>
</evidence>
<dbReference type="InterPro" id="IPR013324">
    <property type="entry name" value="RNA_pol_sigma_r3/r4-like"/>
</dbReference>
<keyword evidence="3" id="KW-0238">DNA-binding</keyword>
<dbReference type="PANTHER" id="PTHR30385">
    <property type="entry name" value="SIGMA FACTOR F FLAGELLAR"/>
    <property type="match status" value="1"/>
</dbReference>
<evidence type="ECO:0000256" key="1">
    <source>
        <dbReference type="ARBA" id="ARBA00023015"/>
    </source>
</evidence>
<name>A0A5E4PKN9_9COXI</name>
<reference evidence="6 7" key="1">
    <citation type="submission" date="2019-08" db="EMBL/GenBank/DDBJ databases">
        <authorList>
            <person name="Guy L."/>
        </authorList>
    </citation>
    <scope>NUCLEOTIDE SEQUENCE [LARGE SCALE GENOMIC DNA]</scope>
    <source>
        <strain evidence="6 7">SGT-108</strain>
    </source>
</reference>
<dbReference type="SUPFAM" id="SSF88659">
    <property type="entry name" value="Sigma3 and sigma4 domains of RNA polymerase sigma factors"/>
    <property type="match status" value="2"/>
</dbReference>
<dbReference type="InterPro" id="IPR014284">
    <property type="entry name" value="RNA_pol_sigma-70_dom"/>
</dbReference>
<dbReference type="NCBIfam" id="TIGR02479">
    <property type="entry name" value="FliA_WhiG"/>
    <property type="match status" value="1"/>
</dbReference>
<proteinExistence type="predicted"/>
<dbReference type="CDD" id="cd06171">
    <property type="entry name" value="Sigma70_r4"/>
    <property type="match status" value="1"/>
</dbReference>